<evidence type="ECO:0000313" key="2">
    <source>
        <dbReference type="Proteomes" id="UP000177869"/>
    </source>
</evidence>
<evidence type="ECO:0000313" key="1">
    <source>
        <dbReference type="EMBL" id="OGI61255.1"/>
    </source>
</evidence>
<name>A0A1F6UV56_9BACT</name>
<reference evidence="1 2" key="1">
    <citation type="journal article" date="2016" name="Nat. Commun.">
        <title>Thousands of microbial genomes shed light on interconnected biogeochemical processes in an aquifer system.</title>
        <authorList>
            <person name="Anantharaman K."/>
            <person name="Brown C.T."/>
            <person name="Hug L.A."/>
            <person name="Sharon I."/>
            <person name="Castelle C.J."/>
            <person name="Probst A.J."/>
            <person name="Thomas B.C."/>
            <person name="Singh A."/>
            <person name="Wilkins M.J."/>
            <person name="Karaoz U."/>
            <person name="Brodie E.L."/>
            <person name="Williams K.H."/>
            <person name="Hubbard S.S."/>
            <person name="Banfield J.F."/>
        </authorList>
    </citation>
    <scope>NUCLEOTIDE SEQUENCE [LARGE SCALE GENOMIC DNA]</scope>
</reference>
<dbReference type="EMBL" id="MFTI01000002">
    <property type="protein sequence ID" value="OGI61255.1"/>
    <property type="molecule type" value="Genomic_DNA"/>
</dbReference>
<dbReference type="STRING" id="1801732.A2814_00615"/>
<gene>
    <name evidence="1" type="ORF">A2814_00615</name>
</gene>
<sequence>MRRDYKQLPKEIREHGMDFHWDNKKMWLLDVPVEEIDVSEIDWVLDLPFWGHKGQKYNLCPRYVLENLDLYPEHKDRILKANISHPIDIMKNQNARLEILDGVHRLARLILKGNRKVKVRKISRDFIPVIEK</sequence>
<proteinExistence type="predicted"/>
<dbReference type="AlphaFoldDB" id="A0A1F6UV56"/>
<dbReference type="Proteomes" id="UP000177869">
    <property type="component" value="Unassembled WGS sequence"/>
</dbReference>
<protein>
    <submittedName>
        <fullName evidence="1">Uncharacterized protein</fullName>
    </submittedName>
</protein>
<organism evidence="1 2">
    <name type="scientific">Candidatus Nomurabacteria bacterium RIFCSPHIGHO2_01_FULL_38_19</name>
    <dbReference type="NCBI Taxonomy" id="1801732"/>
    <lineage>
        <taxon>Bacteria</taxon>
        <taxon>Candidatus Nomuraibacteriota</taxon>
    </lineage>
</organism>
<comment type="caution">
    <text evidence="1">The sequence shown here is derived from an EMBL/GenBank/DDBJ whole genome shotgun (WGS) entry which is preliminary data.</text>
</comment>
<accession>A0A1F6UV56</accession>